<dbReference type="Proteomes" id="UP000003240">
    <property type="component" value="Unassembled WGS sequence"/>
</dbReference>
<keyword evidence="5" id="KW-0067">ATP-binding</keyword>
<dbReference type="InterPro" id="IPR011914">
    <property type="entry name" value="RfaE_dom_II"/>
</dbReference>
<organism evidence="9 10">
    <name type="scientific">Acetonema longum DSM 6540</name>
    <dbReference type="NCBI Taxonomy" id="1009370"/>
    <lineage>
        <taxon>Bacteria</taxon>
        <taxon>Bacillati</taxon>
        <taxon>Bacillota</taxon>
        <taxon>Negativicutes</taxon>
        <taxon>Acetonemataceae</taxon>
        <taxon>Acetonema</taxon>
    </lineage>
</organism>
<evidence type="ECO:0000256" key="1">
    <source>
        <dbReference type="ARBA" id="ARBA00012519"/>
    </source>
</evidence>
<keyword evidence="6" id="KW-0119">Carbohydrate metabolism</keyword>
<dbReference type="InterPro" id="IPR004821">
    <property type="entry name" value="Cyt_trans-like"/>
</dbReference>
<evidence type="ECO:0000313" key="9">
    <source>
        <dbReference type="EMBL" id="EGO62910.1"/>
    </source>
</evidence>
<accession>F7NLY4</accession>
<dbReference type="Pfam" id="PF01467">
    <property type="entry name" value="CTP_transf_like"/>
    <property type="match status" value="1"/>
</dbReference>
<evidence type="ECO:0000259" key="8">
    <source>
        <dbReference type="Pfam" id="PF01467"/>
    </source>
</evidence>
<sequence>MKIVTPVKIRKRESLQELTERYKAEGKTTVFTNGCFDILHAGHVRYLGEARHLGDCLIVGLNSDASVRRLKGPKRPVNCQEDRAEVIAALAAVDYVVIFDEMTAESIVADIRPDIYVKGGDYLLDHLPEAKIVAQYGGRTVLIPEVPGRSSTNIIRKIEEVGN</sequence>
<comment type="caution">
    <text evidence="9">The sequence shown here is derived from an EMBL/GenBank/DDBJ whole genome shotgun (WGS) entry which is preliminary data.</text>
</comment>
<dbReference type="EC" id="2.7.7.70" evidence="1"/>
<dbReference type="EMBL" id="AFGF01000157">
    <property type="protein sequence ID" value="EGO62910.1"/>
    <property type="molecule type" value="Genomic_DNA"/>
</dbReference>
<keyword evidence="4" id="KW-0547">Nucleotide-binding</keyword>
<dbReference type="NCBIfam" id="TIGR00125">
    <property type="entry name" value="cyt_tran_rel"/>
    <property type="match status" value="1"/>
</dbReference>
<dbReference type="InterPro" id="IPR014729">
    <property type="entry name" value="Rossmann-like_a/b/a_fold"/>
</dbReference>
<dbReference type="Gene3D" id="3.40.50.620">
    <property type="entry name" value="HUPs"/>
    <property type="match status" value="1"/>
</dbReference>
<comment type="catalytic activity">
    <reaction evidence="7">
        <text>D-glycero-beta-D-manno-heptose 1-phosphate + ATP + H(+) = ADP-D-glycero-beta-D-manno-heptose + diphosphate</text>
        <dbReference type="Rhea" id="RHEA:27465"/>
        <dbReference type="ChEBI" id="CHEBI:15378"/>
        <dbReference type="ChEBI" id="CHEBI:30616"/>
        <dbReference type="ChEBI" id="CHEBI:33019"/>
        <dbReference type="ChEBI" id="CHEBI:59967"/>
        <dbReference type="ChEBI" id="CHEBI:61593"/>
        <dbReference type="EC" id="2.7.7.70"/>
    </reaction>
</comment>
<keyword evidence="10" id="KW-1185">Reference proteome</keyword>
<evidence type="ECO:0000256" key="6">
    <source>
        <dbReference type="ARBA" id="ARBA00023277"/>
    </source>
</evidence>
<gene>
    <name evidence="9" type="ORF">ALO_15552</name>
</gene>
<dbReference type="GO" id="GO:0005975">
    <property type="term" value="P:carbohydrate metabolic process"/>
    <property type="evidence" value="ECO:0007669"/>
    <property type="project" value="InterPro"/>
</dbReference>
<evidence type="ECO:0000256" key="3">
    <source>
        <dbReference type="ARBA" id="ARBA00022695"/>
    </source>
</evidence>
<dbReference type="InterPro" id="IPR050385">
    <property type="entry name" value="Archaeal_FAD_synthase"/>
</dbReference>
<reference evidence="9 10" key="1">
    <citation type="journal article" date="2011" name="EMBO J.">
        <title>Structural diversity of bacterial flagellar motors.</title>
        <authorList>
            <person name="Chen S."/>
            <person name="Beeby M."/>
            <person name="Murphy G.E."/>
            <person name="Leadbetter J.R."/>
            <person name="Hendrixson D.R."/>
            <person name="Briegel A."/>
            <person name="Li Z."/>
            <person name="Shi J."/>
            <person name="Tocheva E.I."/>
            <person name="Muller A."/>
            <person name="Dobro M.J."/>
            <person name="Jensen G.J."/>
        </authorList>
    </citation>
    <scope>NUCLEOTIDE SEQUENCE [LARGE SCALE GENOMIC DNA]</scope>
    <source>
        <strain evidence="9 10">DSM 6540</strain>
    </source>
</reference>
<dbReference type="PANTHER" id="PTHR43793:SF2">
    <property type="entry name" value="BIFUNCTIONAL PROTEIN HLDE"/>
    <property type="match status" value="1"/>
</dbReference>
<dbReference type="RefSeq" id="WP_004097288.1">
    <property type="nucleotide sequence ID" value="NZ_AFGF01000157.1"/>
</dbReference>
<keyword evidence="3" id="KW-0548">Nucleotidyltransferase</keyword>
<evidence type="ECO:0000313" key="10">
    <source>
        <dbReference type="Proteomes" id="UP000003240"/>
    </source>
</evidence>
<evidence type="ECO:0000256" key="2">
    <source>
        <dbReference type="ARBA" id="ARBA00022679"/>
    </source>
</evidence>
<dbReference type="SUPFAM" id="SSF52374">
    <property type="entry name" value="Nucleotidylyl transferase"/>
    <property type="match status" value="1"/>
</dbReference>
<dbReference type="NCBIfam" id="TIGR02199">
    <property type="entry name" value="rfaE_dom_II"/>
    <property type="match status" value="1"/>
</dbReference>
<proteinExistence type="predicted"/>
<dbReference type="PANTHER" id="PTHR43793">
    <property type="entry name" value="FAD SYNTHASE"/>
    <property type="match status" value="1"/>
</dbReference>
<name>F7NLY4_9FIRM</name>
<dbReference type="OrthoDB" id="9802794at2"/>
<dbReference type="GO" id="GO:0016773">
    <property type="term" value="F:phosphotransferase activity, alcohol group as acceptor"/>
    <property type="evidence" value="ECO:0007669"/>
    <property type="project" value="InterPro"/>
</dbReference>
<dbReference type="GO" id="GO:0016779">
    <property type="term" value="F:nucleotidyltransferase activity"/>
    <property type="evidence" value="ECO:0007669"/>
    <property type="project" value="UniProtKB-KW"/>
</dbReference>
<protein>
    <recommendedName>
        <fullName evidence="1">D-glycero-beta-D-manno-heptose 1-phosphate adenylyltransferase</fullName>
        <ecNumber evidence="1">2.7.7.70</ecNumber>
    </recommendedName>
</protein>
<evidence type="ECO:0000256" key="4">
    <source>
        <dbReference type="ARBA" id="ARBA00022741"/>
    </source>
</evidence>
<dbReference type="STRING" id="1009370.ALO_15552"/>
<evidence type="ECO:0000256" key="7">
    <source>
        <dbReference type="ARBA" id="ARBA00047428"/>
    </source>
</evidence>
<keyword evidence="2" id="KW-0808">Transferase</keyword>
<evidence type="ECO:0000256" key="5">
    <source>
        <dbReference type="ARBA" id="ARBA00022840"/>
    </source>
</evidence>
<dbReference type="GO" id="GO:0005524">
    <property type="term" value="F:ATP binding"/>
    <property type="evidence" value="ECO:0007669"/>
    <property type="project" value="UniProtKB-KW"/>
</dbReference>
<dbReference type="AlphaFoldDB" id="F7NLY4"/>
<feature type="domain" description="Cytidyltransferase-like" evidence="8">
    <location>
        <begin position="31"/>
        <end position="141"/>
    </location>
</feature>
<dbReference type="eggNOG" id="COG0615">
    <property type="taxonomic scope" value="Bacteria"/>
</dbReference>